<dbReference type="AlphaFoldDB" id="A0AAE0CHG1"/>
<dbReference type="EMBL" id="JANJYI010000004">
    <property type="protein sequence ID" value="KAK2651822.1"/>
    <property type="molecule type" value="Genomic_DNA"/>
</dbReference>
<accession>A0AAE0CHG1</accession>
<reference evidence="2" key="1">
    <citation type="journal article" date="2023" name="Plant J.">
        <title>Genome sequences and population genomics provide insights into the demographic history, inbreeding, and mutation load of two 'living fossil' tree species of Dipteronia.</title>
        <authorList>
            <person name="Feng Y."/>
            <person name="Comes H.P."/>
            <person name="Chen J."/>
            <person name="Zhu S."/>
            <person name="Lu R."/>
            <person name="Zhang X."/>
            <person name="Li P."/>
            <person name="Qiu J."/>
            <person name="Olsen K.M."/>
            <person name="Qiu Y."/>
        </authorList>
    </citation>
    <scope>NUCLEOTIDE SEQUENCE</scope>
    <source>
        <strain evidence="2">KIB01</strain>
    </source>
</reference>
<feature type="compositionally biased region" description="Basic and acidic residues" evidence="1">
    <location>
        <begin position="47"/>
        <end position="58"/>
    </location>
</feature>
<evidence type="ECO:0000313" key="2">
    <source>
        <dbReference type="EMBL" id="KAK2651822.1"/>
    </source>
</evidence>
<sequence>MLPKLVQDVAKVDTTRYNLELCSLANANNENSQSSDTDNTDDSSILDVDRGSHEDEACNHGVGSGYGSVGGHGCLVHQVLLYLAKFPFKRMD</sequence>
<feature type="compositionally biased region" description="Low complexity" evidence="1">
    <location>
        <begin position="28"/>
        <end position="37"/>
    </location>
</feature>
<protein>
    <submittedName>
        <fullName evidence="2">Uncharacterized protein</fullName>
    </submittedName>
</protein>
<evidence type="ECO:0000313" key="3">
    <source>
        <dbReference type="Proteomes" id="UP001280121"/>
    </source>
</evidence>
<keyword evidence="3" id="KW-1185">Reference proteome</keyword>
<proteinExistence type="predicted"/>
<feature type="region of interest" description="Disordered" evidence="1">
    <location>
        <begin position="28"/>
        <end position="62"/>
    </location>
</feature>
<dbReference type="Proteomes" id="UP001280121">
    <property type="component" value="Unassembled WGS sequence"/>
</dbReference>
<evidence type="ECO:0000256" key="1">
    <source>
        <dbReference type="SAM" id="MobiDB-lite"/>
    </source>
</evidence>
<organism evidence="2 3">
    <name type="scientific">Dipteronia dyeriana</name>
    <dbReference type="NCBI Taxonomy" id="168575"/>
    <lineage>
        <taxon>Eukaryota</taxon>
        <taxon>Viridiplantae</taxon>
        <taxon>Streptophyta</taxon>
        <taxon>Embryophyta</taxon>
        <taxon>Tracheophyta</taxon>
        <taxon>Spermatophyta</taxon>
        <taxon>Magnoliopsida</taxon>
        <taxon>eudicotyledons</taxon>
        <taxon>Gunneridae</taxon>
        <taxon>Pentapetalae</taxon>
        <taxon>rosids</taxon>
        <taxon>malvids</taxon>
        <taxon>Sapindales</taxon>
        <taxon>Sapindaceae</taxon>
        <taxon>Hippocastanoideae</taxon>
        <taxon>Acereae</taxon>
        <taxon>Dipteronia</taxon>
    </lineage>
</organism>
<comment type="caution">
    <text evidence="2">The sequence shown here is derived from an EMBL/GenBank/DDBJ whole genome shotgun (WGS) entry which is preliminary data.</text>
</comment>
<gene>
    <name evidence="2" type="ORF">Ddye_011678</name>
</gene>
<name>A0AAE0CHG1_9ROSI</name>